<sequence>MQIVLSDRYRIIQTLGSGGFGETFLAEDTQMPSGRRCVIKQLKPIINNPQVYQLVQERFQREAAILEDLGGNSDQIPRLYAYFHLNGQFYLVQEWIEGDTLTSKFRHTGLFSESAVREMLVNLLPILEYVHSKKIVHRDIKPDNIILRQRDNKPVLIDFGAVREAMATVINSQGNPTSSIIIGTPGYMSSEQAAGRPVYSSDLYSLGLTAIYLLTGKQPQQLETDSRSGEIVWRSFALNVSPTLAGIIDRAIAYHPRDRFSTAKEMLEALHSNFAIPSTIHATQPPIVTALSAPPQTMISSTPTTPNHQGNGQRGILLASLIAGGLIGASIIIGLALNKQPQQVASNPQTTTPPNSQDDAQPVKSQLPRTSEPSINKDETQENARLIKSQISRTSEPSANNEKIQENEQPIKSQLPRTPVYSQPIITPTQTSISIPTQIDKPSPQQALQNYFTTINQGQYQSSWKQLSPSFQSDKAIHPDGYVSYIDWWGGKVQHVDIEQVSLVEETTNTATVNSKLKYFMKTGKEVPESVRFSLIWDGESNNWLISGAK</sequence>
<dbReference type="EC" id="2.7.11.1" evidence="1"/>
<keyword evidence="5 13" id="KW-0418">Kinase</keyword>
<dbReference type="Pfam" id="PF00069">
    <property type="entry name" value="Pkinase"/>
    <property type="match status" value="1"/>
</dbReference>
<keyword evidence="11" id="KW-0472">Membrane</keyword>
<feature type="region of interest" description="Disordered" evidence="10">
    <location>
        <begin position="344"/>
        <end position="417"/>
    </location>
</feature>
<dbReference type="PANTHER" id="PTHR24363:SF0">
    <property type="entry name" value="SERINE_THREONINE KINASE LIKE DOMAIN CONTAINING 1"/>
    <property type="match status" value="1"/>
</dbReference>
<evidence type="ECO:0000256" key="1">
    <source>
        <dbReference type="ARBA" id="ARBA00012513"/>
    </source>
</evidence>
<keyword evidence="4 9" id="KW-0547">Nucleotide-binding</keyword>
<evidence type="ECO:0000256" key="2">
    <source>
        <dbReference type="ARBA" id="ARBA00022527"/>
    </source>
</evidence>
<comment type="catalytic activity">
    <reaction evidence="8">
        <text>L-seryl-[protein] + ATP = O-phospho-L-seryl-[protein] + ADP + H(+)</text>
        <dbReference type="Rhea" id="RHEA:17989"/>
        <dbReference type="Rhea" id="RHEA-COMP:9863"/>
        <dbReference type="Rhea" id="RHEA-COMP:11604"/>
        <dbReference type="ChEBI" id="CHEBI:15378"/>
        <dbReference type="ChEBI" id="CHEBI:29999"/>
        <dbReference type="ChEBI" id="CHEBI:30616"/>
        <dbReference type="ChEBI" id="CHEBI:83421"/>
        <dbReference type="ChEBI" id="CHEBI:456216"/>
        <dbReference type="EC" id="2.7.11.1"/>
    </reaction>
</comment>
<evidence type="ECO:0000256" key="11">
    <source>
        <dbReference type="SAM" id="Phobius"/>
    </source>
</evidence>
<feature type="transmembrane region" description="Helical" evidence="11">
    <location>
        <begin position="316"/>
        <end position="337"/>
    </location>
</feature>
<dbReference type="Gene3D" id="1.10.510.10">
    <property type="entry name" value="Transferase(Phosphotransferase) domain 1"/>
    <property type="match status" value="1"/>
</dbReference>
<dbReference type="InterPro" id="IPR000719">
    <property type="entry name" value="Prot_kinase_dom"/>
</dbReference>
<feature type="binding site" evidence="9">
    <location>
        <position position="40"/>
    </location>
    <ligand>
        <name>ATP</name>
        <dbReference type="ChEBI" id="CHEBI:30616"/>
    </ligand>
</feature>
<dbReference type="Gene3D" id="3.30.200.20">
    <property type="entry name" value="Phosphorylase Kinase, domain 1"/>
    <property type="match status" value="1"/>
</dbReference>
<dbReference type="PROSITE" id="PS50011">
    <property type="entry name" value="PROTEIN_KINASE_DOM"/>
    <property type="match status" value="1"/>
</dbReference>
<name>A0ABR8GPR8_9CYAN</name>
<keyword evidence="11" id="KW-1133">Transmembrane helix</keyword>
<dbReference type="InterPro" id="IPR008271">
    <property type="entry name" value="Ser/Thr_kinase_AS"/>
</dbReference>
<keyword evidence="3" id="KW-0808">Transferase</keyword>
<dbReference type="SMART" id="SM00220">
    <property type="entry name" value="S_TKc"/>
    <property type="match status" value="1"/>
</dbReference>
<protein>
    <recommendedName>
        <fullName evidence="1">non-specific serine/threonine protein kinase</fullName>
        <ecNumber evidence="1">2.7.11.1</ecNumber>
    </recommendedName>
</protein>
<evidence type="ECO:0000259" key="12">
    <source>
        <dbReference type="PROSITE" id="PS50011"/>
    </source>
</evidence>
<keyword evidence="14" id="KW-1185">Reference proteome</keyword>
<evidence type="ECO:0000256" key="7">
    <source>
        <dbReference type="ARBA" id="ARBA00047899"/>
    </source>
</evidence>
<dbReference type="Proteomes" id="UP000660380">
    <property type="component" value="Unassembled WGS sequence"/>
</dbReference>
<accession>A0ABR8GPR8</accession>
<feature type="domain" description="Protein kinase" evidence="12">
    <location>
        <begin position="9"/>
        <end position="274"/>
    </location>
</feature>
<dbReference type="InterPro" id="IPR011009">
    <property type="entry name" value="Kinase-like_dom_sf"/>
</dbReference>
<gene>
    <name evidence="13" type="ORF">H6G81_11430</name>
</gene>
<evidence type="ECO:0000256" key="6">
    <source>
        <dbReference type="ARBA" id="ARBA00022840"/>
    </source>
</evidence>
<comment type="caution">
    <text evidence="13">The sequence shown here is derived from an EMBL/GenBank/DDBJ whole genome shotgun (WGS) entry which is preliminary data.</text>
</comment>
<feature type="compositionally biased region" description="Polar residues" evidence="10">
    <location>
        <begin position="389"/>
        <end position="416"/>
    </location>
</feature>
<keyword evidence="11" id="KW-0812">Transmembrane</keyword>
<dbReference type="PROSITE" id="PS00107">
    <property type="entry name" value="PROTEIN_KINASE_ATP"/>
    <property type="match status" value="1"/>
</dbReference>
<dbReference type="InterPro" id="IPR017441">
    <property type="entry name" value="Protein_kinase_ATP_BS"/>
</dbReference>
<evidence type="ECO:0000256" key="4">
    <source>
        <dbReference type="ARBA" id="ARBA00022741"/>
    </source>
</evidence>
<dbReference type="PANTHER" id="PTHR24363">
    <property type="entry name" value="SERINE/THREONINE PROTEIN KINASE"/>
    <property type="match status" value="1"/>
</dbReference>
<evidence type="ECO:0000256" key="8">
    <source>
        <dbReference type="ARBA" id="ARBA00048679"/>
    </source>
</evidence>
<keyword evidence="6 9" id="KW-0067">ATP-binding</keyword>
<dbReference type="PROSITE" id="PS00108">
    <property type="entry name" value="PROTEIN_KINASE_ST"/>
    <property type="match status" value="1"/>
</dbReference>
<keyword evidence="2 13" id="KW-0723">Serine/threonine-protein kinase</keyword>
<dbReference type="EMBL" id="JACJTA010000019">
    <property type="protein sequence ID" value="MBD2605125.1"/>
    <property type="molecule type" value="Genomic_DNA"/>
</dbReference>
<dbReference type="SUPFAM" id="SSF56112">
    <property type="entry name" value="Protein kinase-like (PK-like)"/>
    <property type="match status" value="1"/>
</dbReference>
<dbReference type="GO" id="GO:0004674">
    <property type="term" value="F:protein serine/threonine kinase activity"/>
    <property type="evidence" value="ECO:0007669"/>
    <property type="project" value="UniProtKB-KW"/>
</dbReference>
<evidence type="ECO:0000313" key="14">
    <source>
        <dbReference type="Proteomes" id="UP000660380"/>
    </source>
</evidence>
<dbReference type="RefSeq" id="WP_029634423.1">
    <property type="nucleotide sequence ID" value="NZ_JACJTA010000019.1"/>
</dbReference>
<proteinExistence type="predicted"/>
<reference evidence="13 14" key="1">
    <citation type="journal article" date="2020" name="ISME J.">
        <title>Comparative genomics reveals insights into cyanobacterial evolution and habitat adaptation.</title>
        <authorList>
            <person name="Chen M.Y."/>
            <person name="Teng W.K."/>
            <person name="Zhao L."/>
            <person name="Hu C.X."/>
            <person name="Zhou Y.K."/>
            <person name="Han B.P."/>
            <person name="Song L.R."/>
            <person name="Shu W.S."/>
        </authorList>
    </citation>
    <scope>NUCLEOTIDE SEQUENCE [LARGE SCALE GENOMIC DNA]</scope>
    <source>
        <strain evidence="13 14">FACHB-248</strain>
    </source>
</reference>
<organism evidence="13 14">
    <name type="scientific">Scytonema hofmannii FACHB-248</name>
    <dbReference type="NCBI Taxonomy" id="1842502"/>
    <lineage>
        <taxon>Bacteria</taxon>
        <taxon>Bacillati</taxon>
        <taxon>Cyanobacteriota</taxon>
        <taxon>Cyanophyceae</taxon>
        <taxon>Nostocales</taxon>
        <taxon>Scytonemataceae</taxon>
        <taxon>Scytonema</taxon>
    </lineage>
</organism>
<dbReference type="CDD" id="cd14014">
    <property type="entry name" value="STKc_PknB_like"/>
    <property type="match status" value="1"/>
</dbReference>
<feature type="compositionally biased region" description="Polar residues" evidence="10">
    <location>
        <begin position="344"/>
        <end position="374"/>
    </location>
</feature>
<evidence type="ECO:0000256" key="5">
    <source>
        <dbReference type="ARBA" id="ARBA00022777"/>
    </source>
</evidence>
<evidence type="ECO:0000256" key="9">
    <source>
        <dbReference type="PROSITE-ProRule" id="PRU10141"/>
    </source>
</evidence>
<comment type="catalytic activity">
    <reaction evidence="7">
        <text>L-threonyl-[protein] + ATP = O-phospho-L-threonyl-[protein] + ADP + H(+)</text>
        <dbReference type="Rhea" id="RHEA:46608"/>
        <dbReference type="Rhea" id="RHEA-COMP:11060"/>
        <dbReference type="Rhea" id="RHEA-COMP:11605"/>
        <dbReference type="ChEBI" id="CHEBI:15378"/>
        <dbReference type="ChEBI" id="CHEBI:30013"/>
        <dbReference type="ChEBI" id="CHEBI:30616"/>
        <dbReference type="ChEBI" id="CHEBI:61977"/>
        <dbReference type="ChEBI" id="CHEBI:456216"/>
        <dbReference type="EC" id="2.7.11.1"/>
    </reaction>
</comment>
<evidence type="ECO:0000256" key="10">
    <source>
        <dbReference type="SAM" id="MobiDB-lite"/>
    </source>
</evidence>
<evidence type="ECO:0000313" key="13">
    <source>
        <dbReference type="EMBL" id="MBD2605125.1"/>
    </source>
</evidence>
<evidence type="ECO:0000256" key="3">
    <source>
        <dbReference type="ARBA" id="ARBA00022679"/>
    </source>
</evidence>